<gene>
    <name evidence="2" type="ORF">HNQ44_002719</name>
</gene>
<name>A0A7W8FT59_9BACL</name>
<feature type="transmembrane region" description="Helical" evidence="1">
    <location>
        <begin position="6"/>
        <end position="28"/>
    </location>
</feature>
<comment type="caution">
    <text evidence="2">The sequence shown here is derived from an EMBL/GenBank/DDBJ whole genome shotgun (WGS) entry which is preliminary data.</text>
</comment>
<evidence type="ECO:0000313" key="2">
    <source>
        <dbReference type="EMBL" id="MBB5181254.1"/>
    </source>
</evidence>
<feature type="transmembrane region" description="Helical" evidence="1">
    <location>
        <begin position="106"/>
        <end position="124"/>
    </location>
</feature>
<feature type="transmembrane region" description="Helical" evidence="1">
    <location>
        <begin position="159"/>
        <end position="177"/>
    </location>
</feature>
<keyword evidence="1" id="KW-1133">Transmembrane helix</keyword>
<keyword evidence="3" id="KW-1185">Reference proteome</keyword>
<accession>A0A7W8FT59</accession>
<sequence length="207" mass="23191">MTLYQIGSITMPAVWIATLIALAVSAVAWRIISGEKIGEWYWNAFTLYFLVWKASYILFNFEEFMNFPMSVLYFNGGASGHMLALAALAVYLWMAVKKHAALSRDALPVLLLFFVGFEAALAMLEQQLAASVLHTILFVSIAAFLYISRKRAIAGSTQIYILFVLAEGLTLSIFQPLFSVEPLTFSWLALTAFALARFRKSEVIIHE</sequence>
<proteinExistence type="predicted"/>
<dbReference type="EMBL" id="JACHHE010000008">
    <property type="protein sequence ID" value="MBB5181254.1"/>
    <property type="molecule type" value="Genomic_DNA"/>
</dbReference>
<dbReference type="AlphaFoldDB" id="A0A7W8FT59"/>
<organism evidence="2 3">
    <name type="scientific">Planococcus koreensis</name>
    <dbReference type="NCBI Taxonomy" id="112331"/>
    <lineage>
        <taxon>Bacteria</taxon>
        <taxon>Bacillati</taxon>
        <taxon>Bacillota</taxon>
        <taxon>Bacilli</taxon>
        <taxon>Bacillales</taxon>
        <taxon>Caryophanaceae</taxon>
        <taxon>Planococcus</taxon>
    </lineage>
</organism>
<dbReference type="RefSeq" id="WP_135502816.1">
    <property type="nucleotide sequence ID" value="NZ_JACHHE010000008.1"/>
</dbReference>
<feature type="transmembrane region" description="Helical" evidence="1">
    <location>
        <begin position="71"/>
        <end position="94"/>
    </location>
</feature>
<evidence type="ECO:0000313" key="3">
    <source>
        <dbReference type="Proteomes" id="UP000525923"/>
    </source>
</evidence>
<keyword evidence="1" id="KW-0812">Transmembrane</keyword>
<keyword evidence="1" id="KW-0472">Membrane</keyword>
<dbReference type="OrthoDB" id="2427847at2"/>
<dbReference type="Proteomes" id="UP000525923">
    <property type="component" value="Unassembled WGS sequence"/>
</dbReference>
<protein>
    <submittedName>
        <fullName evidence="2">Uncharacterized protein</fullName>
    </submittedName>
</protein>
<reference evidence="2 3" key="1">
    <citation type="submission" date="2020-08" db="EMBL/GenBank/DDBJ databases">
        <title>Genomic Encyclopedia of Type Strains, Phase IV (KMG-IV): sequencing the most valuable type-strain genomes for metagenomic binning, comparative biology and taxonomic classification.</title>
        <authorList>
            <person name="Goeker M."/>
        </authorList>
    </citation>
    <scope>NUCLEOTIDE SEQUENCE [LARGE SCALE GENOMIC DNA]</scope>
    <source>
        <strain evidence="2 3">DSM 15895</strain>
    </source>
</reference>
<feature type="transmembrane region" description="Helical" evidence="1">
    <location>
        <begin position="40"/>
        <end position="59"/>
    </location>
</feature>
<evidence type="ECO:0000256" key="1">
    <source>
        <dbReference type="SAM" id="Phobius"/>
    </source>
</evidence>
<feature type="transmembrane region" description="Helical" evidence="1">
    <location>
        <begin position="130"/>
        <end position="147"/>
    </location>
</feature>